<evidence type="ECO:0008006" key="4">
    <source>
        <dbReference type="Google" id="ProtNLM"/>
    </source>
</evidence>
<evidence type="ECO:0000256" key="1">
    <source>
        <dbReference type="SAM" id="SignalP"/>
    </source>
</evidence>
<dbReference type="EMBL" id="ML211102">
    <property type="protein sequence ID" value="TFK88714.1"/>
    <property type="molecule type" value="Genomic_DNA"/>
</dbReference>
<sequence>MQASWNGLSASVATCFWPPCTLPLQLLSVLPAAPSASSYGNCCPMHANPVLSPLPHHKPIGVWRNPSLLVFHSNGHIMLGRWQDRPPGSPCTACSSSEASKDSFSPITKCPLVDELRKSDLGHPCTFEQ</sequence>
<evidence type="ECO:0000313" key="3">
    <source>
        <dbReference type="Proteomes" id="UP000308197"/>
    </source>
</evidence>
<dbReference type="AlphaFoldDB" id="A0A5C3PG26"/>
<proteinExistence type="predicted"/>
<gene>
    <name evidence="2" type="ORF">K466DRAFT_61376</name>
</gene>
<feature type="chain" id="PRO_5023125268" description="Secreted protein" evidence="1">
    <location>
        <begin position="24"/>
        <end position="129"/>
    </location>
</feature>
<dbReference type="InParanoid" id="A0A5C3PG26"/>
<organism evidence="2 3">
    <name type="scientific">Polyporus arcularius HHB13444</name>
    <dbReference type="NCBI Taxonomy" id="1314778"/>
    <lineage>
        <taxon>Eukaryota</taxon>
        <taxon>Fungi</taxon>
        <taxon>Dikarya</taxon>
        <taxon>Basidiomycota</taxon>
        <taxon>Agaricomycotina</taxon>
        <taxon>Agaricomycetes</taxon>
        <taxon>Polyporales</taxon>
        <taxon>Polyporaceae</taxon>
        <taxon>Polyporus</taxon>
    </lineage>
</organism>
<dbReference type="Proteomes" id="UP000308197">
    <property type="component" value="Unassembled WGS sequence"/>
</dbReference>
<accession>A0A5C3PG26</accession>
<feature type="signal peptide" evidence="1">
    <location>
        <begin position="1"/>
        <end position="23"/>
    </location>
</feature>
<protein>
    <recommendedName>
        <fullName evidence="4">Secreted protein</fullName>
    </recommendedName>
</protein>
<keyword evidence="1" id="KW-0732">Signal</keyword>
<name>A0A5C3PG26_9APHY</name>
<reference evidence="2 3" key="1">
    <citation type="journal article" date="2019" name="Nat. Ecol. Evol.">
        <title>Megaphylogeny resolves global patterns of mushroom evolution.</title>
        <authorList>
            <person name="Varga T."/>
            <person name="Krizsan K."/>
            <person name="Foldi C."/>
            <person name="Dima B."/>
            <person name="Sanchez-Garcia M."/>
            <person name="Sanchez-Ramirez S."/>
            <person name="Szollosi G.J."/>
            <person name="Szarkandi J.G."/>
            <person name="Papp V."/>
            <person name="Albert L."/>
            <person name="Andreopoulos W."/>
            <person name="Angelini C."/>
            <person name="Antonin V."/>
            <person name="Barry K.W."/>
            <person name="Bougher N.L."/>
            <person name="Buchanan P."/>
            <person name="Buyck B."/>
            <person name="Bense V."/>
            <person name="Catcheside P."/>
            <person name="Chovatia M."/>
            <person name="Cooper J."/>
            <person name="Damon W."/>
            <person name="Desjardin D."/>
            <person name="Finy P."/>
            <person name="Geml J."/>
            <person name="Haridas S."/>
            <person name="Hughes K."/>
            <person name="Justo A."/>
            <person name="Karasinski D."/>
            <person name="Kautmanova I."/>
            <person name="Kiss B."/>
            <person name="Kocsube S."/>
            <person name="Kotiranta H."/>
            <person name="LaButti K.M."/>
            <person name="Lechner B.E."/>
            <person name="Liimatainen K."/>
            <person name="Lipzen A."/>
            <person name="Lukacs Z."/>
            <person name="Mihaltcheva S."/>
            <person name="Morgado L.N."/>
            <person name="Niskanen T."/>
            <person name="Noordeloos M.E."/>
            <person name="Ohm R.A."/>
            <person name="Ortiz-Santana B."/>
            <person name="Ovrebo C."/>
            <person name="Racz N."/>
            <person name="Riley R."/>
            <person name="Savchenko A."/>
            <person name="Shiryaev A."/>
            <person name="Soop K."/>
            <person name="Spirin V."/>
            <person name="Szebenyi C."/>
            <person name="Tomsovsky M."/>
            <person name="Tulloss R.E."/>
            <person name="Uehling J."/>
            <person name="Grigoriev I.V."/>
            <person name="Vagvolgyi C."/>
            <person name="Papp T."/>
            <person name="Martin F.M."/>
            <person name="Miettinen O."/>
            <person name="Hibbett D.S."/>
            <person name="Nagy L.G."/>
        </authorList>
    </citation>
    <scope>NUCLEOTIDE SEQUENCE [LARGE SCALE GENOMIC DNA]</scope>
    <source>
        <strain evidence="2 3">HHB13444</strain>
    </source>
</reference>
<evidence type="ECO:0000313" key="2">
    <source>
        <dbReference type="EMBL" id="TFK88714.1"/>
    </source>
</evidence>
<keyword evidence="3" id="KW-1185">Reference proteome</keyword>